<dbReference type="RefSeq" id="XP_007672882.1">
    <property type="nucleotide sequence ID" value="XM_007674692.1"/>
</dbReference>
<dbReference type="Proteomes" id="UP000011761">
    <property type="component" value="Unassembled WGS sequence"/>
</dbReference>
<dbReference type="HOGENOM" id="CLU_2078543_0_0_1"/>
<proteinExistence type="predicted"/>
<protein>
    <submittedName>
        <fullName evidence="1">Uncharacterized protein</fullName>
    </submittedName>
</protein>
<accession>M2NJA9</accession>
<organism evidence="1 2">
    <name type="scientific">Baudoinia panamericana (strain UAMH 10762)</name>
    <name type="common">Angels' share fungus</name>
    <name type="synonym">Baudoinia compniacensis (strain UAMH 10762)</name>
    <dbReference type="NCBI Taxonomy" id="717646"/>
    <lineage>
        <taxon>Eukaryota</taxon>
        <taxon>Fungi</taxon>
        <taxon>Dikarya</taxon>
        <taxon>Ascomycota</taxon>
        <taxon>Pezizomycotina</taxon>
        <taxon>Dothideomycetes</taxon>
        <taxon>Dothideomycetidae</taxon>
        <taxon>Mycosphaerellales</taxon>
        <taxon>Teratosphaeriaceae</taxon>
        <taxon>Baudoinia</taxon>
    </lineage>
</organism>
<evidence type="ECO:0000313" key="2">
    <source>
        <dbReference type="Proteomes" id="UP000011761"/>
    </source>
</evidence>
<gene>
    <name evidence="1" type="ORF">BAUCODRAFT_29832</name>
</gene>
<name>M2NJA9_BAUPA</name>
<evidence type="ECO:0000313" key="1">
    <source>
        <dbReference type="EMBL" id="EMC99479.1"/>
    </source>
</evidence>
<dbReference type="GeneID" id="19111025"/>
<dbReference type="KEGG" id="bcom:BAUCODRAFT_29832"/>
<keyword evidence="2" id="KW-1185">Reference proteome</keyword>
<dbReference type="AlphaFoldDB" id="M2NJA9"/>
<feature type="non-terminal residue" evidence="1">
    <location>
        <position position="118"/>
    </location>
</feature>
<dbReference type="EMBL" id="KB445551">
    <property type="protein sequence ID" value="EMC99479.1"/>
    <property type="molecule type" value="Genomic_DNA"/>
</dbReference>
<reference evidence="1 2" key="1">
    <citation type="journal article" date="2012" name="PLoS Pathog.">
        <title>Diverse lifestyles and strategies of plant pathogenesis encoded in the genomes of eighteen Dothideomycetes fungi.</title>
        <authorList>
            <person name="Ohm R.A."/>
            <person name="Feau N."/>
            <person name="Henrissat B."/>
            <person name="Schoch C.L."/>
            <person name="Horwitz B.A."/>
            <person name="Barry K.W."/>
            <person name="Condon B.J."/>
            <person name="Copeland A.C."/>
            <person name="Dhillon B."/>
            <person name="Glaser F."/>
            <person name="Hesse C.N."/>
            <person name="Kosti I."/>
            <person name="LaButti K."/>
            <person name="Lindquist E.A."/>
            <person name="Lucas S."/>
            <person name="Salamov A.A."/>
            <person name="Bradshaw R.E."/>
            <person name="Ciuffetti L."/>
            <person name="Hamelin R.C."/>
            <person name="Kema G.H.J."/>
            <person name="Lawrence C."/>
            <person name="Scott J.A."/>
            <person name="Spatafora J.W."/>
            <person name="Turgeon B.G."/>
            <person name="de Wit P.J.G.M."/>
            <person name="Zhong S."/>
            <person name="Goodwin S.B."/>
            <person name="Grigoriev I.V."/>
        </authorList>
    </citation>
    <scope>NUCLEOTIDE SEQUENCE [LARGE SCALE GENOMIC DNA]</scope>
    <source>
        <strain evidence="1 2">UAMH 10762</strain>
    </source>
</reference>
<sequence>MRVSRNTNTTSLRLSCSSQIARVAVSLIPNTTALPIRPPTLCTLSENEQHNRKTIVRTSLPELYPSLRRINATVTIASHIILIKCLRALFVRLTRASSPSPEAALCPVDAKADQRQYD</sequence>